<evidence type="ECO:0000313" key="2">
    <source>
        <dbReference type="Proteomes" id="UP000838878"/>
    </source>
</evidence>
<dbReference type="EMBL" id="OV170231">
    <property type="protein sequence ID" value="CAH0716471.1"/>
    <property type="molecule type" value="Genomic_DNA"/>
</dbReference>
<protein>
    <submittedName>
        <fullName evidence="1">Uncharacterized protein</fullName>
    </submittedName>
</protein>
<proteinExistence type="predicted"/>
<dbReference type="AlphaFoldDB" id="A0A8J9Y6F0"/>
<organism evidence="1 2">
    <name type="scientific">Brenthis ino</name>
    <name type="common">lesser marbled fritillary</name>
    <dbReference type="NCBI Taxonomy" id="405034"/>
    <lineage>
        <taxon>Eukaryota</taxon>
        <taxon>Metazoa</taxon>
        <taxon>Ecdysozoa</taxon>
        <taxon>Arthropoda</taxon>
        <taxon>Hexapoda</taxon>
        <taxon>Insecta</taxon>
        <taxon>Pterygota</taxon>
        <taxon>Neoptera</taxon>
        <taxon>Endopterygota</taxon>
        <taxon>Lepidoptera</taxon>
        <taxon>Glossata</taxon>
        <taxon>Ditrysia</taxon>
        <taxon>Papilionoidea</taxon>
        <taxon>Nymphalidae</taxon>
        <taxon>Heliconiinae</taxon>
        <taxon>Argynnini</taxon>
        <taxon>Brenthis</taxon>
    </lineage>
</organism>
<evidence type="ECO:0000313" key="1">
    <source>
        <dbReference type="EMBL" id="CAH0716471.1"/>
    </source>
</evidence>
<keyword evidence="2" id="KW-1185">Reference proteome</keyword>
<name>A0A8J9Y6F0_9NEOP</name>
<feature type="non-terminal residue" evidence="1">
    <location>
        <position position="119"/>
    </location>
</feature>
<accession>A0A8J9Y6F0</accession>
<dbReference type="Proteomes" id="UP000838878">
    <property type="component" value="Chromosome 11"/>
</dbReference>
<gene>
    <name evidence="1" type="ORF">BINO364_LOCUS3235</name>
</gene>
<sequence length="119" mass="13036">MIKSTQKFTWRARTLLAPRTITRQGGWRYDALVSARRGFTVCASKRGGGAEAGSRERLPTLLWLGAALCSGLIDRARPRRGPILLPWHATHAVAAVPQLGEFPPGYSSLHILECTVDTL</sequence>
<reference evidence="1" key="1">
    <citation type="submission" date="2021-12" db="EMBL/GenBank/DDBJ databases">
        <authorList>
            <person name="Martin H S."/>
        </authorList>
    </citation>
    <scope>NUCLEOTIDE SEQUENCE</scope>
</reference>